<sequence>MSSSASSDSEDDQIQLTEEREEEGTSQFGADDQDELEEDDELEGQSASSETQPDPQSIEYEQDERTQSERGAERSLEPTTQIYAQSVQERMERLASRRRPILSEIMMDSLVTLPHGTEVQCIALPSGANHFFTGGQDGFIRRYALRDTTAGLTELDNLITRTSGKNVHGKAVHGIPSGHYAAPQGVLVGYWENLDLAPQTMQYGPRGLTHTGPEPSPVYSLAIHSQELWGLSGTISGAIHLWSVRLDEGQIRHVFQPGSVGEGRLGHRSTPVSALALAGEETSVISGGWDANLLEWDLHTGQAIRSYEGMTGQISSLSFRPLIDGSIPETNGHHDPTDRMNGDGDVTVTQSPAESVDSLFDDGDGEPDPSILSESVRLEPVTKSGRSVPNAFEPGLPALSDQVFLASGIDGQVLLWDRRQDSNARAARKFELGSKTPPWSAQASWTADGQTVIVGRRNETVDLYDLRARQVRTLRLPAGSGAISSVRSLANSRQIICASQDNIRQWFLDRDDGEPSSRPASKMPFRIISGHHGATISDIVLDDTGRYMFTASGNRDLVGSGGTSDSVTIYELRPR</sequence>
<dbReference type="OrthoDB" id="10260946at2759"/>
<evidence type="ECO:0000256" key="1">
    <source>
        <dbReference type="PROSITE-ProRule" id="PRU00221"/>
    </source>
</evidence>
<dbReference type="PROSITE" id="PS50082">
    <property type="entry name" value="WD_REPEATS_2"/>
    <property type="match status" value="1"/>
</dbReference>
<dbReference type="Gene3D" id="2.130.10.10">
    <property type="entry name" value="YVTN repeat-like/Quinoprotein amine dehydrogenase"/>
    <property type="match status" value="2"/>
</dbReference>
<keyword evidence="5" id="KW-1185">Reference proteome</keyword>
<dbReference type="HOGENOM" id="CLU_010934_1_0_1"/>
<proteinExistence type="predicted"/>
<reference evidence="4 5" key="2">
    <citation type="journal article" date="2012" name="Open Biol.">
        <title>Characteristics of nucleosomes and linker DNA regions on the genome of the basidiomycete Mixia osmundae revealed by mono- and dinucleosome mapping.</title>
        <authorList>
            <person name="Nishida H."/>
            <person name="Kondo S."/>
            <person name="Matsumoto T."/>
            <person name="Suzuki Y."/>
            <person name="Yoshikawa H."/>
            <person name="Taylor T.D."/>
            <person name="Sugiyama J."/>
        </authorList>
    </citation>
    <scope>NUCLEOTIDE SEQUENCE [LARGE SCALE GENOMIC DNA]</scope>
    <source>
        <strain evidence="5">CBS 9802 / IAM 14324 / JCM 22182 / KY 12970</strain>
    </source>
</reference>
<protein>
    <recommendedName>
        <fullName evidence="3">Transcription factor spt8 beta-propeller domain-containing protein</fullName>
    </recommendedName>
</protein>
<feature type="repeat" description="WD" evidence="1">
    <location>
        <begin position="265"/>
        <end position="306"/>
    </location>
</feature>
<keyword evidence="1" id="KW-0853">WD repeat</keyword>
<feature type="region of interest" description="Disordered" evidence="2">
    <location>
        <begin position="329"/>
        <end position="350"/>
    </location>
</feature>
<evidence type="ECO:0000313" key="5">
    <source>
        <dbReference type="Proteomes" id="UP000009131"/>
    </source>
</evidence>
<dbReference type="EMBL" id="BABT02000052">
    <property type="protein sequence ID" value="GAA94981.1"/>
    <property type="molecule type" value="Genomic_DNA"/>
</dbReference>
<dbReference type="STRING" id="764103.G7DWM1"/>
<feature type="compositionally biased region" description="Basic and acidic residues" evidence="2">
    <location>
        <begin position="331"/>
        <end position="342"/>
    </location>
</feature>
<dbReference type="InParanoid" id="G7DWM1"/>
<accession>G7DWM1</accession>
<name>G7DWM1_MIXOS</name>
<evidence type="ECO:0000259" key="3">
    <source>
        <dbReference type="Pfam" id="PF23798"/>
    </source>
</evidence>
<evidence type="ECO:0000256" key="2">
    <source>
        <dbReference type="SAM" id="MobiDB-lite"/>
    </source>
</evidence>
<dbReference type="InterPro" id="IPR057544">
    <property type="entry name" value="Beta-prop_SPT8"/>
</dbReference>
<organism evidence="4 5">
    <name type="scientific">Mixia osmundae (strain CBS 9802 / IAM 14324 / JCM 22182 / KY 12970)</name>
    <dbReference type="NCBI Taxonomy" id="764103"/>
    <lineage>
        <taxon>Eukaryota</taxon>
        <taxon>Fungi</taxon>
        <taxon>Dikarya</taxon>
        <taxon>Basidiomycota</taxon>
        <taxon>Pucciniomycotina</taxon>
        <taxon>Mixiomycetes</taxon>
        <taxon>Mixiales</taxon>
        <taxon>Mixiaceae</taxon>
        <taxon>Mixia</taxon>
    </lineage>
</organism>
<feature type="compositionally biased region" description="Basic and acidic residues" evidence="2">
    <location>
        <begin position="63"/>
        <end position="76"/>
    </location>
</feature>
<feature type="domain" description="Transcription factor spt8 beta-propeller" evidence="3">
    <location>
        <begin position="111"/>
        <end position="572"/>
    </location>
</feature>
<dbReference type="InterPro" id="IPR015943">
    <property type="entry name" value="WD40/YVTN_repeat-like_dom_sf"/>
</dbReference>
<comment type="caution">
    <text evidence="4">The sequence shown here is derived from an EMBL/GenBank/DDBJ whole genome shotgun (WGS) entry which is preliminary data.</text>
</comment>
<dbReference type="OMA" id="ISGHAYI"/>
<feature type="compositionally biased region" description="Acidic residues" evidence="2">
    <location>
        <begin position="8"/>
        <end position="24"/>
    </location>
</feature>
<dbReference type="eggNOG" id="ENOG502QS8F">
    <property type="taxonomic scope" value="Eukaryota"/>
</dbReference>
<dbReference type="Pfam" id="PF23798">
    <property type="entry name" value="Beta-prop_SPT8"/>
    <property type="match status" value="1"/>
</dbReference>
<reference evidence="4 5" key="1">
    <citation type="journal article" date="2011" name="J. Gen. Appl. Microbiol.">
        <title>Draft genome sequencing of the enigmatic basidiomycete Mixia osmundae.</title>
        <authorList>
            <person name="Nishida H."/>
            <person name="Nagatsuka Y."/>
            <person name="Sugiyama J."/>
        </authorList>
    </citation>
    <scope>NUCLEOTIDE SEQUENCE [LARGE SCALE GENOMIC DNA]</scope>
    <source>
        <strain evidence="5">CBS 9802 / IAM 14324 / JCM 22182 / KY 12970</strain>
    </source>
</reference>
<evidence type="ECO:0000313" key="4">
    <source>
        <dbReference type="EMBL" id="GAA94981.1"/>
    </source>
</evidence>
<dbReference type="SUPFAM" id="SSF50978">
    <property type="entry name" value="WD40 repeat-like"/>
    <property type="match status" value="1"/>
</dbReference>
<dbReference type="PANTHER" id="PTHR19879">
    <property type="entry name" value="TRANSCRIPTION INITIATION FACTOR TFIID"/>
    <property type="match status" value="1"/>
</dbReference>
<dbReference type="InterPro" id="IPR001680">
    <property type="entry name" value="WD40_rpt"/>
</dbReference>
<dbReference type="RefSeq" id="XP_014565954.1">
    <property type="nucleotide sequence ID" value="XM_014710468.1"/>
</dbReference>
<gene>
    <name evidence="4" type="primary">Mo01636</name>
    <name evidence="4" type="ORF">E5Q_01636</name>
</gene>
<dbReference type="PANTHER" id="PTHR19879:SF9">
    <property type="entry name" value="TRANSCRIPTION INITIATION FACTOR TFIID SUBUNIT 5"/>
    <property type="match status" value="1"/>
</dbReference>
<feature type="compositionally biased region" description="Acidic residues" evidence="2">
    <location>
        <begin position="31"/>
        <end position="43"/>
    </location>
</feature>
<feature type="region of interest" description="Disordered" evidence="2">
    <location>
        <begin position="1"/>
        <end position="80"/>
    </location>
</feature>
<dbReference type="FunCoup" id="G7DWM1">
    <property type="interactions" value="39"/>
</dbReference>
<feature type="compositionally biased region" description="Polar residues" evidence="2">
    <location>
        <begin position="45"/>
        <end position="55"/>
    </location>
</feature>
<dbReference type="InterPro" id="IPR036322">
    <property type="entry name" value="WD40_repeat_dom_sf"/>
</dbReference>
<dbReference type="AlphaFoldDB" id="G7DWM1"/>
<dbReference type="Proteomes" id="UP000009131">
    <property type="component" value="Unassembled WGS sequence"/>
</dbReference>
<dbReference type="SMART" id="SM00320">
    <property type="entry name" value="WD40"/>
    <property type="match status" value="6"/>
</dbReference>